<dbReference type="AlphaFoldDB" id="A0A498NT84"/>
<dbReference type="Proteomes" id="UP000290572">
    <property type="component" value="Unassembled WGS sequence"/>
</dbReference>
<protein>
    <submittedName>
        <fullName evidence="1">Uncharacterized protein</fullName>
    </submittedName>
</protein>
<name>A0A498NT84_LABRO</name>
<organism evidence="1 2">
    <name type="scientific">Labeo rohita</name>
    <name type="common">Indian major carp</name>
    <name type="synonym">Cyprinus rohita</name>
    <dbReference type="NCBI Taxonomy" id="84645"/>
    <lineage>
        <taxon>Eukaryota</taxon>
        <taxon>Metazoa</taxon>
        <taxon>Chordata</taxon>
        <taxon>Craniata</taxon>
        <taxon>Vertebrata</taxon>
        <taxon>Euteleostomi</taxon>
        <taxon>Actinopterygii</taxon>
        <taxon>Neopterygii</taxon>
        <taxon>Teleostei</taxon>
        <taxon>Ostariophysi</taxon>
        <taxon>Cypriniformes</taxon>
        <taxon>Cyprinidae</taxon>
        <taxon>Labeoninae</taxon>
        <taxon>Labeonini</taxon>
        <taxon>Labeo</taxon>
    </lineage>
</organism>
<proteinExistence type="predicted"/>
<sequence>MVLYKIKTSFVAVYLEHLVRPSPIVALSPAATSLLLLFLISSNFQFWKPEYTLFENRYNIRGWVKKTLNDNVLIF</sequence>
<comment type="caution">
    <text evidence="1">The sequence shown here is derived from an EMBL/GenBank/DDBJ whole genome shotgun (WGS) entry which is preliminary data.</text>
</comment>
<keyword evidence="2" id="KW-1185">Reference proteome</keyword>
<reference evidence="1 2" key="1">
    <citation type="submission" date="2018-03" db="EMBL/GenBank/DDBJ databases">
        <title>Draft genome sequence of Rohu Carp (Labeo rohita).</title>
        <authorList>
            <person name="Das P."/>
            <person name="Kushwaha B."/>
            <person name="Joshi C.G."/>
            <person name="Kumar D."/>
            <person name="Nagpure N.S."/>
            <person name="Sahoo L."/>
            <person name="Das S.P."/>
            <person name="Bit A."/>
            <person name="Patnaik S."/>
            <person name="Meher P.K."/>
            <person name="Jayasankar P."/>
            <person name="Koringa P.G."/>
            <person name="Patel N.V."/>
            <person name="Hinsu A.T."/>
            <person name="Kumar R."/>
            <person name="Pandey M."/>
            <person name="Agarwal S."/>
            <person name="Srivastava S."/>
            <person name="Singh M."/>
            <person name="Iquebal M.A."/>
            <person name="Jaiswal S."/>
            <person name="Angadi U.B."/>
            <person name="Kumar N."/>
            <person name="Raza M."/>
            <person name="Shah T.M."/>
            <person name="Rai A."/>
            <person name="Jena J.K."/>
        </authorList>
    </citation>
    <scope>NUCLEOTIDE SEQUENCE [LARGE SCALE GENOMIC DNA]</scope>
    <source>
        <strain evidence="1">DASCIFA01</strain>
        <tissue evidence="1">Testis</tissue>
    </source>
</reference>
<evidence type="ECO:0000313" key="1">
    <source>
        <dbReference type="EMBL" id="RXN35143.1"/>
    </source>
</evidence>
<gene>
    <name evidence="1" type="ORF">ROHU_014382</name>
</gene>
<evidence type="ECO:0000313" key="2">
    <source>
        <dbReference type="Proteomes" id="UP000290572"/>
    </source>
</evidence>
<dbReference type="EMBL" id="QBIY01011129">
    <property type="protein sequence ID" value="RXN35143.1"/>
    <property type="molecule type" value="Genomic_DNA"/>
</dbReference>
<accession>A0A498NT84</accession>